<dbReference type="AlphaFoldDB" id="A0A0B6YRS3"/>
<dbReference type="EMBL" id="HACG01011360">
    <property type="protein sequence ID" value="CEK58225.1"/>
    <property type="molecule type" value="Transcribed_RNA"/>
</dbReference>
<organism evidence="1">
    <name type="scientific">Arion vulgaris</name>
    <dbReference type="NCBI Taxonomy" id="1028688"/>
    <lineage>
        <taxon>Eukaryota</taxon>
        <taxon>Metazoa</taxon>
        <taxon>Spiralia</taxon>
        <taxon>Lophotrochozoa</taxon>
        <taxon>Mollusca</taxon>
        <taxon>Gastropoda</taxon>
        <taxon>Heterobranchia</taxon>
        <taxon>Euthyneura</taxon>
        <taxon>Panpulmonata</taxon>
        <taxon>Eupulmonata</taxon>
        <taxon>Stylommatophora</taxon>
        <taxon>Helicina</taxon>
        <taxon>Arionoidea</taxon>
        <taxon>Arionidae</taxon>
        <taxon>Arion</taxon>
    </lineage>
</organism>
<gene>
    <name evidence="1" type="primary">ORF32391</name>
</gene>
<evidence type="ECO:0000313" key="1">
    <source>
        <dbReference type="EMBL" id="CEK58225.1"/>
    </source>
</evidence>
<protein>
    <submittedName>
        <fullName evidence="1">Uncharacterized protein</fullName>
    </submittedName>
</protein>
<sequence>SLHLHYTVQAYMFSDVEEYQVCGDTQTVISSQTYFLVFKKHLESINLEIVGSKRIDLRRKRILALTNEHGV</sequence>
<reference evidence="1" key="1">
    <citation type="submission" date="2014-12" db="EMBL/GenBank/DDBJ databases">
        <title>Insight into the proteome of Arion vulgaris.</title>
        <authorList>
            <person name="Aradska J."/>
            <person name="Bulat T."/>
            <person name="Smidak R."/>
            <person name="Sarate P."/>
            <person name="Gangsoo J."/>
            <person name="Sialana F."/>
            <person name="Bilban M."/>
            <person name="Lubec G."/>
        </authorList>
    </citation>
    <scope>NUCLEOTIDE SEQUENCE</scope>
    <source>
        <tissue evidence="1">Skin</tissue>
    </source>
</reference>
<proteinExistence type="predicted"/>
<accession>A0A0B6YRS3</accession>
<feature type="non-terminal residue" evidence="1">
    <location>
        <position position="1"/>
    </location>
</feature>
<name>A0A0B6YRS3_9EUPU</name>